<dbReference type="AlphaFoldDB" id="A0A7C1SV79"/>
<evidence type="ECO:0000259" key="8">
    <source>
        <dbReference type="Pfam" id="PF01979"/>
    </source>
</evidence>
<dbReference type="InterPro" id="IPR006680">
    <property type="entry name" value="Amidohydro-rel"/>
</dbReference>
<dbReference type="UniPathway" id="UPA00379">
    <property type="reaction ID" value="UER00551"/>
</dbReference>
<feature type="binding site" evidence="7">
    <location>
        <position position="238"/>
    </location>
    <ligand>
        <name>Fe(3+)</name>
        <dbReference type="ChEBI" id="CHEBI:29034"/>
    </ligand>
</feature>
<comment type="subcellular location">
    <subcellularLocation>
        <location evidence="7">Cytoplasm</location>
    </subcellularLocation>
</comment>
<comment type="function">
    <text evidence="7">Catalyzes the hydrolytic cleavage of the carbon-nitrogen bond in imidazolone-5-propanoate to yield N-formimidoyl-L-glutamate. It is the third step in the universal histidine degradation pathway.</text>
</comment>
<feature type="binding site" evidence="7">
    <location>
        <position position="140"/>
    </location>
    <ligand>
        <name>N-formimidoyl-L-glutamate</name>
        <dbReference type="ChEBI" id="CHEBI:58928"/>
    </ligand>
</feature>
<dbReference type="InterPro" id="IPR005920">
    <property type="entry name" value="HutI"/>
</dbReference>
<evidence type="ECO:0000256" key="3">
    <source>
        <dbReference type="ARBA" id="ARBA00022801"/>
    </source>
</evidence>
<dbReference type="Pfam" id="PF01979">
    <property type="entry name" value="Amidohydro_1"/>
    <property type="match status" value="1"/>
</dbReference>
<evidence type="ECO:0000256" key="6">
    <source>
        <dbReference type="ARBA" id="ARBA00023004"/>
    </source>
</evidence>
<dbReference type="GO" id="GO:0019557">
    <property type="term" value="P:L-histidine catabolic process to glutamate and formate"/>
    <property type="evidence" value="ECO:0007669"/>
    <property type="project" value="UniProtKB-UniPathway"/>
</dbReference>
<evidence type="ECO:0000256" key="1">
    <source>
        <dbReference type="ARBA" id="ARBA00012864"/>
    </source>
</evidence>
<evidence type="ECO:0000256" key="5">
    <source>
        <dbReference type="ARBA" id="ARBA00022833"/>
    </source>
</evidence>
<reference evidence="9" key="1">
    <citation type="journal article" date="2020" name="mSystems">
        <title>Genome- and Community-Level Interaction Insights into Carbon Utilization and Element Cycling Functions of Hydrothermarchaeota in Hydrothermal Sediment.</title>
        <authorList>
            <person name="Zhou Z."/>
            <person name="Liu Y."/>
            <person name="Xu W."/>
            <person name="Pan J."/>
            <person name="Luo Z.H."/>
            <person name="Li M."/>
        </authorList>
    </citation>
    <scope>NUCLEOTIDE SEQUENCE [LARGE SCALE GENOMIC DNA]</scope>
    <source>
        <strain evidence="9">SpSt-243</strain>
    </source>
</reference>
<feature type="binding site" evidence="7">
    <location>
        <position position="238"/>
    </location>
    <ligand>
        <name>Zn(2+)</name>
        <dbReference type="ChEBI" id="CHEBI:29105"/>
    </ligand>
</feature>
<dbReference type="InterPro" id="IPR032466">
    <property type="entry name" value="Metal_Hydrolase"/>
</dbReference>
<keyword evidence="6 7" id="KW-0408">Iron</keyword>
<dbReference type="EMBL" id="DSKI01000005">
    <property type="protein sequence ID" value="HEB42120.1"/>
    <property type="molecule type" value="Genomic_DNA"/>
</dbReference>
<dbReference type="PANTHER" id="PTHR42752:SF1">
    <property type="entry name" value="IMIDAZOLONEPROPIONASE-RELATED"/>
    <property type="match status" value="1"/>
</dbReference>
<dbReference type="GO" id="GO:0008270">
    <property type="term" value="F:zinc ion binding"/>
    <property type="evidence" value="ECO:0007669"/>
    <property type="project" value="UniProtKB-UniRule"/>
</dbReference>
<feature type="binding site" evidence="7">
    <location>
        <position position="315"/>
    </location>
    <ligand>
        <name>N-formimidoyl-L-glutamate</name>
        <dbReference type="ChEBI" id="CHEBI:58928"/>
    </ligand>
</feature>
<evidence type="ECO:0000256" key="2">
    <source>
        <dbReference type="ARBA" id="ARBA00022723"/>
    </source>
</evidence>
<feature type="binding site" evidence="7">
    <location>
        <position position="241"/>
    </location>
    <ligand>
        <name>4-imidazolone-5-propanoate</name>
        <dbReference type="ChEBI" id="CHEBI:77893"/>
    </ligand>
</feature>
<comment type="catalytic activity">
    <reaction evidence="7">
        <text>4-imidazolone-5-propanoate + H2O = N-formimidoyl-L-glutamate</text>
        <dbReference type="Rhea" id="RHEA:23660"/>
        <dbReference type="ChEBI" id="CHEBI:15377"/>
        <dbReference type="ChEBI" id="CHEBI:58928"/>
        <dbReference type="ChEBI" id="CHEBI:77893"/>
        <dbReference type="EC" id="3.5.2.7"/>
    </reaction>
</comment>
<keyword evidence="4 7" id="KW-0369">Histidine metabolism</keyword>
<feature type="binding site" evidence="7">
    <location>
        <position position="318"/>
    </location>
    <ligand>
        <name>4-imidazolone-5-propanoate</name>
        <dbReference type="ChEBI" id="CHEBI:77893"/>
    </ligand>
</feature>
<organism evidence="9">
    <name type="scientific">Agrobacterium albertimagni</name>
    <dbReference type="NCBI Taxonomy" id="147266"/>
    <lineage>
        <taxon>Bacteria</taxon>
        <taxon>Pseudomonadati</taxon>
        <taxon>Pseudomonadota</taxon>
        <taxon>Alphaproteobacteria</taxon>
        <taxon>Hyphomicrobiales</taxon>
        <taxon>Rhizobiaceae</taxon>
        <taxon>Rhizobium/Agrobacterium group</taxon>
        <taxon>Agrobacterium</taxon>
    </lineage>
</organism>
<feature type="binding site" evidence="7">
    <location>
        <position position="77"/>
    </location>
    <ligand>
        <name>4-imidazolone-5-propanoate</name>
        <dbReference type="ChEBI" id="CHEBI:77893"/>
    </ligand>
</feature>
<accession>A0A7C1SV79</accession>
<feature type="binding site" evidence="7">
    <location>
        <position position="70"/>
    </location>
    <ligand>
        <name>Zn(2+)</name>
        <dbReference type="ChEBI" id="CHEBI:29105"/>
    </ligand>
</feature>
<feature type="domain" description="Amidohydrolase-related" evidence="8">
    <location>
        <begin position="59"/>
        <end position="376"/>
    </location>
</feature>
<dbReference type="FunFam" id="3.20.20.140:FF:000007">
    <property type="entry name" value="Imidazolonepropionase"/>
    <property type="match status" value="1"/>
</dbReference>
<dbReference type="PANTHER" id="PTHR42752">
    <property type="entry name" value="IMIDAZOLONEPROPIONASE"/>
    <property type="match status" value="1"/>
</dbReference>
<gene>
    <name evidence="7" type="primary">hutI</name>
    <name evidence="9" type="ORF">ENP70_00105</name>
</gene>
<feature type="binding site" evidence="7">
    <location>
        <position position="313"/>
    </location>
    <ligand>
        <name>Fe(3+)</name>
        <dbReference type="ChEBI" id="CHEBI:29034"/>
    </ligand>
</feature>
<feature type="binding site" evidence="7">
    <location>
        <position position="317"/>
    </location>
    <ligand>
        <name>N-formimidoyl-L-glutamate</name>
        <dbReference type="ChEBI" id="CHEBI:58928"/>
    </ligand>
</feature>
<feature type="binding site" evidence="7">
    <location>
        <position position="173"/>
    </location>
    <ligand>
        <name>4-imidazolone-5-propanoate</name>
        <dbReference type="ChEBI" id="CHEBI:77893"/>
    </ligand>
</feature>
<evidence type="ECO:0000313" key="9">
    <source>
        <dbReference type="EMBL" id="HEB42120.1"/>
    </source>
</evidence>
<proteinExistence type="inferred from homology"/>
<comment type="caution">
    <text evidence="9">The sequence shown here is derived from an EMBL/GenBank/DDBJ whole genome shotgun (WGS) entry which is preliminary data.</text>
</comment>
<comment type="similarity">
    <text evidence="7">Belongs to the metallo-dependent hydrolases superfamily. HutI family.</text>
</comment>
<dbReference type="GO" id="GO:0050480">
    <property type="term" value="F:imidazolonepropionase activity"/>
    <property type="evidence" value="ECO:0007669"/>
    <property type="project" value="UniProtKB-UniRule"/>
</dbReference>
<dbReference type="GO" id="GO:0019556">
    <property type="term" value="P:L-histidine catabolic process to glutamate and formamide"/>
    <property type="evidence" value="ECO:0007669"/>
    <property type="project" value="UniProtKB-UniRule"/>
</dbReference>
<dbReference type="GO" id="GO:0005737">
    <property type="term" value="C:cytoplasm"/>
    <property type="evidence" value="ECO:0007669"/>
    <property type="project" value="UniProtKB-SubCell"/>
</dbReference>
<dbReference type="EC" id="3.5.2.7" evidence="1 7"/>
<dbReference type="Gene3D" id="2.30.40.10">
    <property type="entry name" value="Urease, subunit C, domain 1"/>
    <property type="match status" value="1"/>
</dbReference>
<comment type="cofactor">
    <cofactor evidence="7">
        <name>Zn(2+)</name>
        <dbReference type="ChEBI" id="CHEBI:29105"/>
    </cofactor>
    <cofactor evidence="7">
        <name>Fe(3+)</name>
        <dbReference type="ChEBI" id="CHEBI:29034"/>
    </cofactor>
    <text evidence="7">Binds 1 zinc or iron ion per subunit.</text>
</comment>
<feature type="binding site" evidence="7">
    <location>
        <position position="68"/>
    </location>
    <ligand>
        <name>Zn(2+)</name>
        <dbReference type="ChEBI" id="CHEBI:29105"/>
    </ligand>
</feature>
<dbReference type="HAMAP" id="MF_00372">
    <property type="entry name" value="HutI"/>
    <property type="match status" value="1"/>
</dbReference>
<comment type="pathway">
    <text evidence="7">Amino-acid degradation; L-histidine degradation into L-glutamate; N-formimidoyl-L-glutamate from L-histidine: step 3/3.</text>
</comment>
<dbReference type="SUPFAM" id="SSF51556">
    <property type="entry name" value="Metallo-dependent hydrolases"/>
    <property type="match status" value="1"/>
</dbReference>
<dbReference type="InterPro" id="IPR011059">
    <property type="entry name" value="Metal-dep_hydrolase_composite"/>
</dbReference>
<evidence type="ECO:0000256" key="7">
    <source>
        <dbReference type="HAMAP-Rule" id="MF_00372"/>
    </source>
</evidence>
<sequence>MTTILTNARLANMAPDRPGLGVIENGRVMIEDRRIVAVAAASEIAIPAGAEVIDCEGRWVTPGLIDCHTHLVHAGNRAREFEMRLAGASYEEIARAGGGIVSSVRQVREASEADLVSQTLPRLDALIAEGVTTVEVKSGYGLTIEDELKMLRAARQLAEKRQVAITTTYLGAHATPADYKGRNRDFIEDVVLPGLKAAQEQGLVDAVDGFCEGIAFSPDEMRIVFEAARSLGLPVKLHADQLSNLHGAALAAEYQGLSADHLEYTDEDGAAAMTKAGTVAVLLPGAYYFIRETKKPPVDLFRKHGTAMALATDCNPGTSPLTSLLLTMNMAATLFHMTVEECLLGVTRNAARALGRLDTVGTIEVGKQADLAIWSVESPAELVYRIGFNPLHLRIWNGHTTKGILS</sequence>
<feature type="binding site" evidence="7">
    <location>
        <position position="70"/>
    </location>
    <ligand>
        <name>Fe(3+)</name>
        <dbReference type="ChEBI" id="CHEBI:29034"/>
    </ligand>
</feature>
<dbReference type="GO" id="GO:0005506">
    <property type="term" value="F:iron ion binding"/>
    <property type="evidence" value="ECO:0007669"/>
    <property type="project" value="UniProtKB-UniRule"/>
</dbReference>
<protein>
    <recommendedName>
        <fullName evidence="1 7">Imidazolonepropionase</fullName>
        <ecNumber evidence="1 7">3.5.2.7</ecNumber>
    </recommendedName>
    <alternativeName>
        <fullName evidence="7">Imidazolone-5-propionate hydrolase</fullName>
    </alternativeName>
</protein>
<dbReference type="CDD" id="cd01296">
    <property type="entry name" value="Imidazolone-5PH"/>
    <property type="match status" value="1"/>
</dbReference>
<keyword evidence="7" id="KW-0963">Cytoplasm</keyword>
<keyword evidence="2 7" id="KW-0479">Metal-binding</keyword>
<name>A0A7C1SV79_9HYPH</name>
<dbReference type="SUPFAM" id="SSF51338">
    <property type="entry name" value="Composite domain of metallo-dependent hydrolases"/>
    <property type="match status" value="1"/>
</dbReference>
<feature type="binding site" evidence="7">
    <location>
        <position position="68"/>
    </location>
    <ligand>
        <name>Fe(3+)</name>
        <dbReference type="ChEBI" id="CHEBI:29034"/>
    </ligand>
</feature>
<dbReference type="NCBIfam" id="TIGR01224">
    <property type="entry name" value="hutI"/>
    <property type="match status" value="1"/>
</dbReference>
<dbReference type="Gene3D" id="3.20.20.140">
    <property type="entry name" value="Metal-dependent hydrolases"/>
    <property type="match status" value="1"/>
</dbReference>
<keyword evidence="5 7" id="KW-0862">Zinc</keyword>
<feature type="binding site" evidence="7">
    <location>
        <position position="313"/>
    </location>
    <ligand>
        <name>Zn(2+)</name>
        <dbReference type="ChEBI" id="CHEBI:29105"/>
    </ligand>
</feature>
<feature type="binding site" evidence="7">
    <location>
        <position position="140"/>
    </location>
    <ligand>
        <name>4-imidazolone-5-propanoate</name>
        <dbReference type="ChEBI" id="CHEBI:77893"/>
    </ligand>
</feature>
<evidence type="ECO:0000256" key="4">
    <source>
        <dbReference type="ARBA" id="ARBA00022808"/>
    </source>
</evidence>
<keyword evidence="3 7" id="KW-0378">Hydrolase</keyword>